<dbReference type="OrthoDB" id="32553at2"/>
<dbReference type="Proteomes" id="UP000019112">
    <property type="component" value="Unassembled WGS sequence"/>
</dbReference>
<sequence>MLIDHLVKAGALMNHFVKTDAVLFDKVYDADERGRRKLKEKGRKAVIPPKKNCFEPSNCDQYLYKSRHLIENFSTKLKAVQLRCHRL</sequence>
<gene>
    <name evidence="1" type="ORF">P618_200924</name>
</gene>
<proteinExistence type="predicted"/>
<evidence type="ECO:0000313" key="2">
    <source>
        <dbReference type="Proteomes" id="UP000019112"/>
    </source>
</evidence>
<evidence type="ECO:0000313" key="1">
    <source>
        <dbReference type="EMBL" id="ETZ06889.1"/>
    </source>
</evidence>
<dbReference type="AlphaFoldDB" id="W6TE42"/>
<name>W6TE42_HOLOB</name>
<keyword evidence="2" id="KW-1185">Reference proteome</keyword>
<protein>
    <submittedName>
        <fullName evidence="1">Transposase</fullName>
    </submittedName>
</protein>
<accession>W6TE42</accession>
<comment type="caution">
    <text evidence="1">The sequence shown here is derived from an EMBL/GenBank/DDBJ whole genome shotgun (WGS) entry which is preliminary data.</text>
</comment>
<dbReference type="RefSeq" id="WP_021827163.1">
    <property type="nucleotide sequence ID" value="NZ_AWTR02000078.1"/>
</dbReference>
<organism evidence="1 2">
    <name type="scientific">Holospora obtusa F1</name>
    <dbReference type="NCBI Taxonomy" id="1399147"/>
    <lineage>
        <taxon>Bacteria</taxon>
        <taxon>Pseudomonadati</taxon>
        <taxon>Pseudomonadota</taxon>
        <taxon>Alphaproteobacteria</taxon>
        <taxon>Holosporales</taxon>
        <taxon>Holosporaceae</taxon>
        <taxon>Holospora</taxon>
    </lineage>
</organism>
<dbReference type="EMBL" id="AWTR02000078">
    <property type="protein sequence ID" value="ETZ06889.1"/>
    <property type="molecule type" value="Genomic_DNA"/>
</dbReference>
<reference evidence="1 2" key="1">
    <citation type="journal article" date="2014" name="FEMS Microbiol. Lett.">
        <title>Draft genome sequences of three Holospora species (Holospora obtusa, Holospora undulata, and Holospora elegans), endonuclear symbiotic bacteria of the ciliate Paramecium caudatum.</title>
        <authorList>
            <person name="Dohra H."/>
            <person name="Tanaka K."/>
            <person name="Suzuki T."/>
            <person name="Fujishima M."/>
            <person name="Suzuki H."/>
        </authorList>
    </citation>
    <scope>NUCLEOTIDE SEQUENCE [LARGE SCALE GENOMIC DNA]</scope>
    <source>
        <strain evidence="1 2">F1</strain>
    </source>
</reference>